<feature type="non-terminal residue" evidence="3">
    <location>
        <position position="1"/>
    </location>
</feature>
<sequence length="563" mass="58444">VDNLAVVTGTPPSGPDVTGESTDPTPCPTCAPIDPTCTTCTIVEIEDAPSIAITKDGSLDLGADNTASVGDIITYNFVVTNTGNVTLSNVHIDDATLGLSNIVVTPSTLTPGQTGTASATYAITQADINAGQVDNLAVVTGTPPSGPDVTGESTDPTPCPTCAPIDPTCTTCTITPIPVNLIDAVADIAPTPVNGLTGGDAGINIFDNDTLNGQPLNPADVTMTSTPTTELTINQDGSVTVTPGTPAGTYTIDYTICEIVNPTNCDTTTVTVVVSVPVIDAVADIAPTPVNGLTGGDAGINIFDNDTLNGQPLNPADVTMTSTPTTELTINPDGSVTVAPGTPAGTYTIDYTICEIVNPTNCDTTTVTVVVECVFNLIETVQSELCVRDEATDLFTLLDSETIQGGIWEDTDNSGALQGSVFTPASAAIGTYTFTYTVMNGACPTTSEVTVNVNDECVVLCTVVVYNAMTPDGDGLNDIFTIAGIECHPDNNVMIFNRWGVKVFETNNYDNSSRVFDGYSNGRNTISADSKLPTGTYWYILKYKDSFDGNTVEKAGYLYINGK</sequence>
<gene>
    <name evidence="3" type="ORF">GV828_01680</name>
</gene>
<name>A0ABW9Z7T3_9FLAO</name>
<protein>
    <submittedName>
        <fullName evidence="3">T9SS type B sorting domain-containing protein</fullName>
    </submittedName>
</protein>
<dbReference type="InterPro" id="IPR026341">
    <property type="entry name" value="T9SS_type_B"/>
</dbReference>
<dbReference type="EMBL" id="JAABLM010000001">
    <property type="protein sequence ID" value="NBL63904.1"/>
    <property type="molecule type" value="Genomic_DNA"/>
</dbReference>
<feature type="domain" description="DUF7507" evidence="2">
    <location>
        <begin position="48"/>
        <end position="150"/>
    </location>
</feature>
<evidence type="ECO:0000259" key="2">
    <source>
        <dbReference type="Pfam" id="PF24346"/>
    </source>
</evidence>
<dbReference type="RefSeq" id="WP_166535728.1">
    <property type="nucleotide sequence ID" value="NZ_JAABLM010000001.1"/>
</dbReference>
<dbReference type="NCBIfam" id="TIGR01451">
    <property type="entry name" value="B_ant_repeat"/>
    <property type="match status" value="1"/>
</dbReference>
<feature type="region of interest" description="Disordered" evidence="1">
    <location>
        <begin position="1"/>
        <end position="25"/>
    </location>
</feature>
<dbReference type="InterPro" id="IPR055354">
    <property type="entry name" value="DUF7507"/>
</dbReference>
<evidence type="ECO:0000313" key="3">
    <source>
        <dbReference type="EMBL" id="NBL63904.1"/>
    </source>
</evidence>
<reference evidence="4" key="1">
    <citation type="submission" date="2020-01" db="EMBL/GenBank/DDBJ databases">
        <title>Sphingomonas sp. strain CSW-10.</title>
        <authorList>
            <person name="Chen W.-M."/>
        </authorList>
    </citation>
    <scope>NUCLEOTIDE SEQUENCE [LARGE SCALE GENOMIC DNA]</scope>
    <source>
        <strain evidence="4">NST-5</strain>
    </source>
</reference>
<evidence type="ECO:0000256" key="1">
    <source>
        <dbReference type="SAM" id="MobiDB-lite"/>
    </source>
</evidence>
<dbReference type="Pfam" id="PF13585">
    <property type="entry name" value="CHU_C"/>
    <property type="match status" value="1"/>
</dbReference>
<proteinExistence type="predicted"/>
<organism evidence="3 4">
    <name type="scientific">Flavobacterium ichthyis</name>
    <dbReference type="NCBI Taxonomy" id="2698827"/>
    <lineage>
        <taxon>Bacteria</taxon>
        <taxon>Pseudomonadati</taxon>
        <taxon>Bacteroidota</taxon>
        <taxon>Flavobacteriia</taxon>
        <taxon>Flavobacteriales</taxon>
        <taxon>Flavobacteriaceae</taxon>
        <taxon>Flavobacterium</taxon>
    </lineage>
</organism>
<keyword evidence="4" id="KW-1185">Reference proteome</keyword>
<accession>A0ABW9Z7T3</accession>
<dbReference type="InterPro" id="IPR047589">
    <property type="entry name" value="DUF11_rpt"/>
</dbReference>
<dbReference type="Proteomes" id="UP000798602">
    <property type="component" value="Unassembled WGS sequence"/>
</dbReference>
<comment type="caution">
    <text evidence="3">The sequence shown here is derived from an EMBL/GenBank/DDBJ whole genome shotgun (WGS) entry which is preliminary data.</text>
</comment>
<dbReference type="Pfam" id="PF24346">
    <property type="entry name" value="DUF7507"/>
    <property type="match status" value="1"/>
</dbReference>
<dbReference type="NCBIfam" id="TIGR04131">
    <property type="entry name" value="Bac_Flav_CTERM"/>
    <property type="match status" value="1"/>
</dbReference>
<evidence type="ECO:0000313" key="4">
    <source>
        <dbReference type="Proteomes" id="UP000798602"/>
    </source>
</evidence>